<evidence type="ECO:0000313" key="3">
    <source>
        <dbReference type="Proteomes" id="UP000076532"/>
    </source>
</evidence>
<name>A0A166EYR0_9AGAM</name>
<proteinExistence type="predicted"/>
<sequence length="78" mass="8868">MRGSFRVHLDHDKHASILIVATVSNQFQSSRPHTSRPRLALAAYKPVHVSHSPLYLPATTSRTTERRPFTPRTSTDYL</sequence>
<dbReference type="Proteomes" id="UP000076532">
    <property type="component" value="Unassembled WGS sequence"/>
</dbReference>
<keyword evidence="3" id="KW-1185">Reference proteome</keyword>
<protein>
    <submittedName>
        <fullName evidence="2">Uncharacterized protein</fullName>
    </submittedName>
</protein>
<dbReference type="EMBL" id="KV417595">
    <property type="protein sequence ID" value="KZP16257.1"/>
    <property type="molecule type" value="Genomic_DNA"/>
</dbReference>
<gene>
    <name evidence="2" type="ORF">FIBSPDRAFT_866097</name>
</gene>
<organism evidence="2 3">
    <name type="scientific">Athelia psychrophila</name>
    <dbReference type="NCBI Taxonomy" id="1759441"/>
    <lineage>
        <taxon>Eukaryota</taxon>
        <taxon>Fungi</taxon>
        <taxon>Dikarya</taxon>
        <taxon>Basidiomycota</taxon>
        <taxon>Agaricomycotina</taxon>
        <taxon>Agaricomycetes</taxon>
        <taxon>Agaricomycetidae</taxon>
        <taxon>Atheliales</taxon>
        <taxon>Atheliaceae</taxon>
        <taxon>Athelia</taxon>
    </lineage>
</organism>
<evidence type="ECO:0000256" key="1">
    <source>
        <dbReference type="SAM" id="MobiDB-lite"/>
    </source>
</evidence>
<feature type="region of interest" description="Disordered" evidence="1">
    <location>
        <begin position="55"/>
        <end position="78"/>
    </location>
</feature>
<evidence type="ECO:0000313" key="2">
    <source>
        <dbReference type="EMBL" id="KZP16257.1"/>
    </source>
</evidence>
<reference evidence="2 3" key="1">
    <citation type="journal article" date="2016" name="Mol. Biol. Evol.">
        <title>Comparative Genomics of Early-Diverging Mushroom-Forming Fungi Provides Insights into the Origins of Lignocellulose Decay Capabilities.</title>
        <authorList>
            <person name="Nagy L.G."/>
            <person name="Riley R."/>
            <person name="Tritt A."/>
            <person name="Adam C."/>
            <person name="Daum C."/>
            <person name="Floudas D."/>
            <person name="Sun H."/>
            <person name="Yadav J.S."/>
            <person name="Pangilinan J."/>
            <person name="Larsson K.H."/>
            <person name="Matsuura K."/>
            <person name="Barry K."/>
            <person name="Labutti K."/>
            <person name="Kuo R."/>
            <person name="Ohm R.A."/>
            <person name="Bhattacharya S.S."/>
            <person name="Shirouzu T."/>
            <person name="Yoshinaga Y."/>
            <person name="Martin F.M."/>
            <person name="Grigoriev I.V."/>
            <person name="Hibbett D.S."/>
        </authorList>
    </citation>
    <scope>NUCLEOTIDE SEQUENCE [LARGE SCALE GENOMIC DNA]</scope>
    <source>
        <strain evidence="2 3">CBS 109695</strain>
    </source>
</reference>
<accession>A0A166EYR0</accession>
<dbReference type="AlphaFoldDB" id="A0A166EYR0"/>